<accession>A0ABR8DCL5</accession>
<dbReference type="EMBL" id="JACJSG010000042">
    <property type="protein sequence ID" value="MBD2503962.1"/>
    <property type="molecule type" value="Genomic_DNA"/>
</dbReference>
<evidence type="ECO:0000313" key="1">
    <source>
        <dbReference type="EMBL" id="MBD2503962.1"/>
    </source>
</evidence>
<protein>
    <submittedName>
        <fullName evidence="1">Uncharacterized protein</fullName>
    </submittedName>
</protein>
<comment type="caution">
    <text evidence="1">The sequence shown here is derived from an EMBL/GenBank/DDBJ whole genome shotgun (WGS) entry which is preliminary data.</text>
</comment>
<keyword evidence="2" id="KW-1185">Reference proteome</keyword>
<name>A0ABR8DCL5_9NOST</name>
<organism evidence="1 2">
    <name type="scientific">Anabaena azotica FACHB-119</name>
    <dbReference type="NCBI Taxonomy" id="947527"/>
    <lineage>
        <taxon>Bacteria</taxon>
        <taxon>Bacillati</taxon>
        <taxon>Cyanobacteriota</taxon>
        <taxon>Cyanophyceae</taxon>
        <taxon>Nostocales</taxon>
        <taxon>Nostocaceae</taxon>
        <taxon>Anabaena</taxon>
        <taxon>Anabaena azotica</taxon>
    </lineage>
</organism>
<gene>
    <name evidence="1" type="ORF">H6G83_25700</name>
</gene>
<sequence length="123" mass="14043">MPKLNIQEYLAKHQLEFPGDKVISNLPLRTDAISVVSDPKNWNCYPDDVVRIWLSSLIDLGNCIITVGIGDFANPTLCYKNFDSLDDACSFIANRPDEISKKWLRKQGFHFLRKPPSKAVRIH</sequence>
<dbReference type="Proteomes" id="UP000661112">
    <property type="component" value="Unassembled WGS sequence"/>
</dbReference>
<proteinExistence type="predicted"/>
<dbReference type="RefSeq" id="WP_190477265.1">
    <property type="nucleotide sequence ID" value="NZ_JACJSG010000042.1"/>
</dbReference>
<reference evidence="1 2" key="1">
    <citation type="journal article" date="2020" name="ISME J.">
        <title>Comparative genomics reveals insights into cyanobacterial evolution and habitat adaptation.</title>
        <authorList>
            <person name="Chen M.Y."/>
            <person name="Teng W.K."/>
            <person name="Zhao L."/>
            <person name="Hu C.X."/>
            <person name="Zhou Y.K."/>
            <person name="Han B.P."/>
            <person name="Song L.R."/>
            <person name="Shu W.S."/>
        </authorList>
    </citation>
    <scope>NUCLEOTIDE SEQUENCE [LARGE SCALE GENOMIC DNA]</scope>
    <source>
        <strain evidence="1 2">FACHB-119</strain>
    </source>
</reference>
<evidence type="ECO:0000313" key="2">
    <source>
        <dbReference type="Proteomes" id="UP000661112"/>
    </source>
</evidence>